<proteinExistence type="predicted"/>
<dbReference type="Proteomes" id="UP001596226">
    <property type="component" value="Unassembled WGS sequence"/>
</dbReference>
<name>A0ABW1H021_9ACTN</name>
<reference evidence="2" key="1">
    <citation type="journal article" date="2019" name="Int. J. Syst. Evol. Microbiol.">
        <title>The Global Catalogue of Microorganisms (GCM) 10K type strain sequencing project: providing services to taxonomists for standard genome sequencing and annotation.</title>
        <authorList>
            <consortium name="The Broad Institute Genomics Platform"/>
            <consortium name="The Broad Institute Genome Sequencing Center for Infectious Disease"/>
            <person name="Wu L."/>
            <person name="Ma J."/>
        </authorList>
    </citation>
    <scope>NUCLEOTIDE SEQUENCE [LARGE SCALE GENOMIC DNA]</scope>
    <source>
        <strain evidence="2">CGMCC 4.7144</strain>
    </source>
</reference>
<dbReference type="RefSeq" id="WP_377504655.1">
    <property type="nucleotide sequence ID" value="NZ_JBHSQS010000001.1"/>
</dbReference>
<protein>
    <submittedName>
        <fullName evidence="1">Uncharacterized protein</fullName>
    </submittedName>
</protein>
<evidence type="ECO:0000313" key="2">
    <source>
        <dbReference type="Proteomes" id="UP001596226"/>
    </source>
</evidence>
<keyword evidence="2" id="KW-1185">Reference proteome</keyword>
<organism evidence="1 2">
    <name type="scientific">Micromonospora vulcania</name>
    <dbReference type="NCBI Taxonomy" id="1441873"/>
    <lineage>
        <taxon>Bacteria</taxon>
        <taxon>Bacillati</taxon>
        <taxon>Actinomycetota</taxon>
        <taxon>Actinomycetes</taxon>
        <taxon>Micromonosporales</taxon>
        <taxon>Micromonosporaceae</taxon>
        <taxon>Micromonospora</taxon>
    </lineage>
</organism>
<evidence type="ECO:0000313" key="1">
    <source>
        <dbReference type="EMBL" id="MFC5921847.1"/>
    </source>
</evidence>
<dbReference type="EMBL" id="JBHSQS010000001">
    <property type="protein sequence ID" value="MFC5921847.1"/>
    <property type="molecule type" value="Genomic_DNA"/>
</dbReference>
<accession>A0ABW1H021</accession>
<gene>
    <name evidence="1" type="ORF">ACFQGL_00635</name>
</gene>
<sequence length="83" mass="9133">MKRERFVVHLPVVADDLPGAVRFARAITRALGFLADVDRAETTVSEEDAQCVRHRVFCDSLVDGRRRCPRPAAHDGPCGTSGE</sequence>
<comment type="caution">
    <text evidence="1">The sequence shown here is derived from an EMBL/GenBank/DDBJ whole genome shotgun (WGS) entry which is preliminary data.</text>
</comment>